<proteinExistence type="inferred from homology"/>
<feature type="transmembrane region" description="Helical" evidence="6">
    <location>
        <begin position="39"/>
        <end position="58"/>
    </location>
</feature>
<evidence type="ECO:0000256" key="3">
    <source>
        <dbReference type="ARBA" id="ARBA00022692"/>
    </source>
</evidence>
<evidence type="ECO:0000256" key="1">
    <source>
        <dbReference type="ARBA" id="ARBA00004141"/>
    </source>
</evidence>
<evidence type="ECO:0000313" key="8">
    <source>
        <dbReference type="Proteomes" id="UP001144313"/>
    </source>
</evidence>
<feature type="transmembrane region" description="Helical" evidence="6">
    <location>
        <begin position="258"/>
        <end position="279"/>
    </location>
</feature>
<keyword evidence="5 6" id="KW-0472">Membrane</keyword>
<dbReference type="Proteomes" id="UP001144313">
    <property type="component" value="Unassembled WGS sequence"/>
</dbReference>
<feature type="transmembrane region" description="Helical" evidence="6">
    <location>
        <begin position="102"/>
        <end position="120"/>
    </location>
</feature>
<keyword evidence="4 6" id="KW-1133">Transmembrane helix</keyword>
<dbReference type="NCBIfam" id="TIGR03718">
    <property type="entry name" value="R_switched_Alx"/>
    <property type="match status" value="1"/>
</dbReference>
<reference evidence="7" key="1">
    <citation type="submission" date="2022-12" db="EMBL/GenBank/DDBJ databases">
        <title>Reference genome sequencing for broad-spectrum identification of bacterial and archaeal isolates by mass spectrometry.</title>
        <authorList>
            <person name="Sekiguchi Y."/>
            <person name="Tourlousse D.M."/>
        </authorList>
    </citation>
    <scope>NUCLEOTIDE SEQUENCE</scope>
    <source>
        <strain evidence="7">LLR39Z86</strain>
    </source>
</reference>
<evidence type="ECO:0000313" key="7">
    <source>
        <dbReference type="EMBL" id="GLI42915.1"/>
    </source>
</evidence>
<dbReference type="InterPro" id="IPR005496">
    <property type="entry name" value="Integral_membrane_TerC"/>
</dbReference>
<dbReference type="PANTHER" id="PTHR30238">
    <property type="entry name" value="MEMBRANE BOUND PREDICTED REDOX MODULATOR"/>
    <property type="match status" value="1"/>
</dbReference>
<dbReference type="EMBL" id="BSDT01000001">
    <property type="protein sequence ID" value="GLI42915.1"/>
    <property type="molecule type" value="Genomic_DNA"/>
</dbReference>
<dbReference type="GO" id="GO:0016020">
    <property type="term" value="C:membrane"/>
    <property type="evidence" value="ECO:0007669"/>
    <property type="project" value="UniProtKB-SubCell"/>
</dbReference>
<comment type="caution">
    <text evidence="7">The sequence shown here is derived from an EMBL/GenBank/DDBJ whole genome shotgun (WGS) entry which is preliminary data.</text>
</comment>
<feature type="transmembrane region" description="Helical" evidence="6">
    <location>
        <begin position="70"/>
        <end position="90"/>
    </location>
</feature>
<feature type="transmembrane region" description="Helical" evidence="6">
    <location>
        <begin position="199"/>
        <end position="222"/>
    </location>
</feature>
<gene>
    <name evidence="7" type="ORF">GALLR39Z86_27650</name>
</gene>
<feature type="transmembrane region" description="Helical" evidence="6">
    <location>
        <begin position="126"/>
        <end position="145"/>
    </location>
</feature>
<dbReference type="RefSeq" id="WP_270113246.1">
    <property type="nucleotide sequence ID" value="NZ_BAAAOL010000017.1"/>
</dbReference>
<sequence>MDLPPWAWALTMVVLASVVVLDLAMAIRNPHKLSTKEAASWAGVYIGAALVFGVIMFVTQGATYGGQFYAGYLTELALSVDNLFVFLLIIQGFRVPAVLQSRVLLVGIVLSIILRGGFIAVGSVLIAKFSWVFLIFGAILIWTAIGQLRENAHEGEEGEEHYEKSRFMKFAESKMRVSADYHGSKLFTRIDGVKFVTPLLLAMIAIGSTDILFALDSIPAIFGLTQEPYLVFTATIFALMGLRQLYFLLAAMLKSLKYLHLGLAAILGWIGVKLVMNGLAENQLPFINGGHHIEWMPHIPTTISLGIIAGVLAAVVLANWILLRRQGKSFNELFAESEAEMAATSPAVAGVEK</sequence>
<feature type="transmembrane region" description="Helical" evidence="6">
    <location>
        <begin position="6"/>
        <end position="27"/>
    </location>
</feature>
<name>A0A9W6LH52_9ACTN</name>
<feature type="transmembrane region" description="Helical" evidence="6">
    <location>
        <begin position="228"/>
        <end position="246"/>
    </location>
</feature>
<organism evidence="7 8">
    <name type="scientific">Glycomyces algeriensis</name>
    <dbReference type="NCBI Taxonomy" id="256037"/>
    <lineage>
        <taxon>Bacteria</taxon>
        <taxon>Bacillati</taxon>
        <taxon>Actinomycetota</taxon>
        <taxon>Actinomycetes</taxon>
        <taxon>Glycomycetales</taxon>
        <taxon>Glycomycetaceae</taxon>
        <taxon>Glycomyces</taxon>
    </lineage>
</organism>
<comment type="similarity">
    <text evidence="2">Belongs to the TerC family.</text>
</comment>
<evidence type="ECO:0000256" key="5">
    <source>
        <dbReference type="ARBA" id="ARBA00023136"/>
    </source>
</evidence>
<keyword evidence="3 6" id="KW-0812">Transmembrane</keyword>
<dbReference type="PANTHER" id="PTHR30238:SF0">
    <property type="entry name" value="THYLAKOID MEMBRANE PROTEIN TERC, CHLOROPLASTIC"/>
    <property type="match status" value="1"/>
</dbReference>
<keyword evidence="8" id="KW-1185">Reference proteome</keyword>
<dbReference type="InterPro" id="IPR022369">
    <property type="entry name" value="Integral_membrane_TerC_rswitch"/>
</dbReference>
<evidence type="ECO:0000256" key="2">
    <source>
        <dbReference type="ARBA" id="ARBA00007511"/>
    </source>
</evidence>
<comment type="subcellular location">
    <subcellularLocation>
        <location evidence="1">Membrane</location>
        <topology evidence="1">Multi-pass membrane protein</topology>
    </subcellularLocation>
</comment>
<protein>
    <submittedName>
        <fullName evidence="7">Tellurium resistance protein TerC</fullName>
    </submittedName>
</protein>
<evidence type="ECO:0000256" key="6">
    <source>
        <dbReference type="SAM" id="Phobius"/>
    </source>
</evidence>
<evidence type="ECO:0000256" key="4">
    <source>
        <dbReference type="ARBA" id="ARBA00022989"/>
    </source>
</evidence>
<dbReference type="Pfam" id="PF03741">
    <property type="entry name" value="TerC"/>
    <property type="match status" value="1"/>
</dbReference>
<accession>A0A9W6LH52</accession>
<dbReference type="AlphaFoldDB" id="A0A9W6LH52"/>
<feature type="transmembrane region" description="Helical" evidence="6">
    <location>
        <begin position="299"/>
        <end position="323"/>
    </location>
</feature>